<dbReference type="AlphaFoldDB" id="A0A3M8DQA6"/>
<dbReference type="InterPro" id="IPR035903">
    <property type="entry name" value="HesB-like_dom_sf"/>
</dbReference>
<proteinExistence type="inferred from homology"/>
<dbReference type="InterPro" id="IPR008326">
    <property type="entry name" value="PdhI-like"/>
</dbReference>
<evidence type="ECO:0000259" key="2">
    <source>
        <dbReference type="Pfam" id="PF01521"/>
    </source>
</evidence>
<dbReference type="RefSeq" id="WP_122917246.1">
    <property type="nucleotide sequence ID" value="NZ_RHHQ01000007.1"/>
</dbReference>
<dbReference type="OrthoDB" id="1645729at2"/>
<dbReference type="Proteomes" id="UP000271031">
    <property type="component" value="Unassembled WGS sequence"/>
</dbReference>
<evidence type="ECO:0000313" key="4">
    <source>
        <dbReference type="Proteomes" id="UP000271031"/>
    </source>
</evidence>
<comment type="similarity">
    <text evidence="1">Belongs to the HesB/IscA family.</text>
</comment>
<gene>
    <name evidence="3" type="ORF">EDM56_07325</name>
</gene>
<dbReference type="EMBL" id="RHHQ01000007">
    <property type="protein sequence ID" value="RNB90318.1"/>
    <property type="molecule type" value="Genomic_DNA"/>
</dbReference>
<evidence type="ECO:0000256" key="1">
    <source>
        <dbReference type="ARBA" id="ARBA00006718"/>
    </source>
</evidence>
<dbReference type="InterPro" id="IPR000361">
    <property type="entry name" value="ATAP_core_dom"/>
</dbReference>
<organism evidence="3 4">
    <name type="scientific">Brevibacillus fluminis</name>
    <dbReference type="NCBI Taxonomy" id="511487"/>
    <lineage>
        <taxon>Bacteria</taxon>
        <taxon>Bacillati</taxon>
        <taxon>Bacillota</taxon>
        <taxon>Bacilli</taxon>
        <taxon>Bacillales</taxon>
        <taxon>Paenibacillaceae</taxon>
        <taxon>Brevibacillus</taxon>
    </lineage>
</organism>
<feature type="domain" description="Core" evidence="2">
    <location>
        <begin position="1"/>
        <end position="89"/>
    </location>
</feature>
<dbReference type="Pfam" id="PF01521">
    <property type="entry name" value="Fe-S_biosyn"/>
    <property type="match status" value="1"/>
</dbReference>
<keyword evidence="4" id="KW-1185">Reference proteome</keyword>
<name>A0A3M8DQA6_9BACL</name>
<accession>A0A3M8DQA6</accession>
<comment type="caution">
    <text evidence="3">The sequence shown here is derived from an EMBL/GenBank/DDBJ whole genome shotgun (WGS) entry which is preliminary data.</text>
</comment>
<dbReference type="SUPFAM" id="SSF89360">
    <property type="entry name" value="HesB-like domain"/>
    <property type="match status" value="1"/>
</dbReference>
<reference evidence="3 4" key="1">
    <citation type="submission" date="2018-10" db="EMBL/GenBank/DDBJ databases">
        <title>Phylogenomics of Brevibacillus.</title>
        <authorList>
            <person name="Dunlap C."/>
        </authorList>
    </citation>
    <scope>NUCLEOTIDE SEQUENCE [LARGE SCALE GENOMIC DNA]</scope>
    <source>
        <strain evidence="3 4">JCM 15716</strain>
    </source>
</reference>
<sequence length="95" mass="10943">MELRVTPAAIAWFEEEWGLEKGKHVRFFARYGGSSTVQDGFSLGVAVEEPRDVALEAEVNGILFYVEKDDIWYLNEKNMTVDFDAKKNEIIYDFS</sequence>
<dbReference type="PIRSF" id="PIRSF034852">
    <property type="entry name" value="UCP034852"/>
    <property type="match status" value="1"/>
</dbReference>
<evidence type="ECO:0000313" key="3">
    <source>
        <dbReference type="EMBL" id="RNB90318.1"/>
    </source>
</evidence>
<protein>
    <recommendedName>
        <fullName evidence="2">Core domain-containing protein</fullName>
    </recommendedName>
</protein>